<dbReference type="EMBL" id="CAJVQB010064457">
    <property type="protein sequence ID" value="CAG8841019.1"/>
    <property type="molecule type" value="Genomic_DNA"/>
</dbReference>
<proteinExistence type="predicted"/>
<protein>
    <submittedName>
        <fullName evidence="1">24047_t:CDS:1</fullName>
    </submittedName>
</protein>
<gene>
    <name evidence="1" type="ORF">GMARGA_LOCUS35204</name>
</gene>
<keyword evidence="2" id="KW-1185">Reference proteome</keyword>
<sequence>DILQVSDDDAITITATMSNSNIVSDIPITSVTSIISNKKKVKPRSPVSPYFLQKTIDNKIHPGWNTTKSPSSQQLLTFAPKITISSQILTPVQKTKLHMLVAEWIVSDTLP</sequence>
<feature type="non-terminal residue" evidence="1">
    <location>
        <position position="111"/>
    </location>
</feature>
<reference evidence="1 2" key="1">
    <citation type="submission" date="2021-06" db="EMBL/GenBank/DDBJ databases">
        <authorList>
            <person name="Kallberg Y."/>
            <person name="Tangrot J."/>
            <person name="Rosling A."/>
        </authorList>
    </citation>
    <scope>NUCLEOTIDE SEQUENCE [LARGE SCALE GENOMIC DNA]</scope>
    <source>
        <strain evidence="1 2">120-4 pot B 10/14</strain>
    </source>
</reference>
<evidence type="ECO:0000313" key="2">
    <source>
        <dbReference type="Proteomes" id="UP000789901"/>
    </source>
</evidence>
<evidence type="ECO:0000313" key="1">
    <source>
        <dbReference type="EMBL" id="CAG8841019.1"/>
    </source>
</evidence>
<feature type="non-terminal residue" evidence="1">
    <location>
        <position position="1"/>
    </location>
</feature>
<organism evidence="1 2">
    <name type="scientific">Gigaspora margarita</name>
    <dbReference type="NCBI Taxonomy" id="4874"/>
    <lineage>
        <taxon>Eukaryota</taxon>
        <taxon>Fungi</taxon>
        <taxon>Fungi incertae sedis</taxon>
        <taxon>Mucoromycota</taxon>
        <taxon>Glomeromycotina</taxon>
        <taxon>Glomeromycetes</taxon>
        <taxon>Diversisporales</taxon>
        <taxon>Gigasporaceae</taxon>
        <taxon>Gigaspora</taxon>
    </lineage>
</organism>
<name>A0ABN7WU88_GIGMA</name>
<comment type="caution">
    <text evidence="1">The sequence shown here is derived from an EMBL/GenBank/DDBJ whole genome shotgun (WGS) entry which is preliminary data.</text>
</comment>
<dbReference type="Proteomes" id="UP000789901">
    <property type="component" value="Unassembled WGS sequence"/>
</dbReference>
<accession>A0ABN7WU88</accession>